<evidence type="ECO:0000313" key="2">
    <source>
        <dbReference type="EMBL" id="NMB91489.1"/>
    </source>
</evidence>
<gene>
    <name evidence="2" type="ORF">GYA37_01415</name>
</gene>
<dbReference type="GO" id="GO:0003677">
    <property type="term" value="F:DNA binding"/>
    <property type="evidence" value="ECO:0007669"/>
    <property type="project" value="InterPro"/>
</dbReference>
<sequence>MTNDNLTISKAAKQLSISIATLRRWDKSGKLPAKKSVGGHRYYSQTDLELFKKDIFALATEWVLGPAIEPENTFYCPTSSEFKGRLSKLQSALEKLQDLKEYYPLIVAIAGEIGNNSFDHNLGNWPDISGVFFSYDTNKRQIALADRGQGILRTLKRVKPDVRNDEDALHVAFTEVISGRSPEARGNGLKFVLEVALNKAIEINFYSGGAKVSINNDNNEVKKMEIYKTELYYSGCLALIKF</sequence>
<dbReference type="EMBL" id="JAAZNV010000006">
    <property type="protein sequence ID" value="NMB91489.1"/>
    <property type="molecule type" value="Genomic_DNA"/>
</dbReference>
<dbReference type="Proteomes" id="UP000590542">
    <property type="component" value="Unassembled WGS sequence"/>
</dbReference>
<dbReference type="InterPro" id="IPR000551">
    <property type="entry name" value="MerR-type_HTH_dom"/>
</dbReference>
<protein>
    <submittedName>
        <fullName evidence="2">MerR family transcriptional regulator</fullName>
    </submittedName>
</protein>
<dbReference type="InterPro" id="IPR009061">
    <property type="entry name" value="DNA-bd_dom_put_sf"/>
</dbReference>
<dbReference type="Pfam" id="PF00376">
    <property type="entry name" value="MerR"/>
    <property type="match status" value="1"/>
</dbReference>
<feature type="domain" description="HTH merR-type" evidence="1">
    <location>
        <begin position="5"/>
        <end position="49"/>
    </location>
</feature>
<evidence type="ECO:0000313" key="3">
    <source>
        <dbReference type="Proteomes" id="UP000590542"/>
    </source>
</evidence>
<evidence type="ECO:0000259" key="1">
    <source>
        <dbReference type="PROSITE" id="PS50937"/>
    </source>
</evidence>
<accession>A0A7X9E6S2</accession>
<comment type="caution">
    <text evidence="2">The sequence shown here is derived from an EMBL/GenBank/DDBJ whole genome shotgun (WGS) entry which is preliminary data.</text>
</comment>
<dbReference type="PROSITE" id="PS50937">
    <property type="entry name" value="HTH_MERR_2"/>
    <property type="match status" value="1"/>
</dbReference>
<dbReference type="GO" id="GO:0006355">
    <property type="term" value="P:regulation of DNA-templated transcription"/>
    <property type="evidence" value="ECO:0007669"/>
    <property type="project" value="InterPro"/>
</dbReference>
<dbReference type="CDD" id="cd04762">
    <property type="entry name" value="HTH_MerR-trunc"/>
    <property type="match status" value="1"/>
</dbReference>
<dbReference type="SUPFAM" id="SSF46955">
    <property type="entry name" value="Putative DNA-binding domain"/>
    <property type="match status" value="1"/>
</dbReference>
<name>A0A7X9E6S2_UNCKA</name>
<dbReference type="AlphaFoldDB" id="A0A7X9E6S2"/>
<reference evidence="2 3" key="1">
    <citation type="journal article" date="2020" name="Biotechnol. Biofuels">
        <title>New insights from the biogas microbiome by comprehensive genome-resolved metagenomics of nearly 1600 species originating from multiple anaerobic digesters.</title>
        <authorList>
            <person name="Campanaro S."/>
            <person name="Treu L."/>
            <person name="Rodriguez-R L.M."/>
            <person name="Kovalovszki A."/>
            <person name="Ziels R.M."/>
            <person name="Maus I."/>
            <person name="Zhu X."/>
            <person name="Kougias P.G."/>
            <person name="Basile A."/>
            <person name="Luo G."/>
            <person name="Schluter A."/>
            <person name="Konstantinidis K.T."/>
            <person name="Angelidaki I."/>
        </authorList>
    </citation>
    <scope>NUCLEOTIDE SEQUENCE [LARGE SCALE GENOMIC DNA]</scope>
    <source>
        <strain evidence="2">AS27yjCOA_202</strain>
    </source>
</reference>
<proteinExistence type="predicted"/>
<organism evidence="2 3">
    <name type="scientific">candidate division WWE3 bacterium</name>
    <dbReference type="NCBI Taxonomy" id="2053526"/>
    <lineage>
        <taxon>Bacteria</taxon>
        <taxon>Katanobacteria</taxon>
    </lineage>
</organism>
<dbReference type="Gene3D" id="1.10.1660.10">
    <property type="match status" value="1"/>
</dbReference>